<protein>
    <submittedName>
        <fullName evidence="2">DNA-binding transcriptional regulator, MarR family</fullName>
    </submittedName>
</protein>
<keyword evidence="2" id="KW-0238">DNA-binding</keyword>
<dbReference type="SMART" id="SM00347">
    <property type="entry name" value="HTH_MARR"/>
    <property type="match status" value="1"/>
</dbReference>
<dbReference type="RefSeq" id="WP_092009359.1">
    <property type="nucleotide sequence ID" value="NZ_LT629766.1"/>
</dbReference>
<dbReference type="OrthoDB" id="3178168at2"/>
<dbReference type="PROSITE" id="PS50995">
    <property type="entry name" value="HTH_MARR_2"/>
    <property type="match status" value="1"/>
</dbReference>
<evidence type="ECO:0000313" key="2">
    <source>
        <dbReference type="EMBL" id="SDR79800.1"/>
    </source>
</evidence>
<sequence length="153" mass="17042">MDKTTPVSSMIKQNGPIKIAAWRLMMEKYQDFMTRFEHEFRTRHGLSANEFDVLINASTSAQVRQRDLLRSLVISRSALSRLLGKLEGRGLVTQEPDPEDHRGVLVALTEAGMKLCDEAADTNAEIIFSGFAGVTDTEAEEIFELISKVSPTV</sequence>
<gene>
    <name evidence="2" type="ORF">SAMN04489752_0291</name>
</gene>
<dbReference type="AlphaFoldDB" id="A0A1H1LZH9"/>
<dbReference type="STRING" id="1136497.SAMN04489752_0291"/>
<dbReference type="Pfam" id="PF12802">
    <property type="entry name" value="MarR_2"/>
    <property type="match status" value="1"/>
</dbReference>
<dbReference type="PANTHER" id="PTHR33164:SF43">
    <property type="entry name" value="HTH-TYPE TRANSCRIPTIONAL REPRESSOR YETL"/>
    <property type="match status" value="1"/>
</dbReference>
<dbReference type="PANTHER" id="PTHR33164">
    <property type="entry name" value="TRANSCRIPTIONAL REGULATOR, MARR FAMILY"/>
    <property type="match status" value="1"/>
</dbReference>
<name>A0A1H1LZH9_9MICO</name>
<dbReference type="InterPro" id="IPR039422">
    <property type="entry name" value="MarR/SlyA-like"/>
</dbReference>
<dbReference type="Gene3D" id="1.10.10.10">
    <property type="entry name" value="Winged helix-like DNA-binding domain superfamily/Winged helix DNA-binding domain"/>
    <property type="match status" value="1"/>
</dbReference>
<dbReference type="InterPro" id="IPR036388">
    <property type="entry name" value="WH-like_DNA-bd_sf"/>
</dbReference>
<dbReference type="GO" id="GO:0003700">
    <property type="term" value="F:DNA-binding transcription factor activity"/>
    <property type="evidence" value="ECO:0007669"/>
    <property type="project" value="InterPro"/>
</dbReference>
<dbReference type="PRINTS" id="PR00598">
    <property type="entry name" value="HTHMARR"/>
</dbReference>
<feature type="domain" description="HTH marR-type" evidence="1">
    <location>
        <begin position="18"/>
        <end position="151"/>
    </location>
</feature>
<organism evidence="2 3">
    <name type="scientific">Brevibacterium siliguriense</name>
    <dbReference type="NCBI Taxonomy" id="1136497"/>
    <lineage>
        <taxon>Bacteria</taxon>
        <taxon>Bacillati</taxon>
        <taxon>Actinomycetota</taxon>
        <taxon>Actinomycetes</taxon>
        <taxon>Micrococcales</taxon>
        <taxon>Brevibacteriaceae</taxon>
        <taxon>Brevibacterium</taxon>
    </lineage>
</organism>
<reference evidence="3" key="1">
    <citation type="submission" date="2016-10" db="EMBL/GenBank/DDBJ databases">
        <authorList>
            <person name="Varghese N."/>
            <person name="Submissions S."/>
        </authorList>
    </citation>
    <scope>NUCLEOTIDE SEQUENCE [LARGE SCALE GENOMIC DNA]</scope>
    <source>
        <strain evidence="3">DSM 23676</strain>
    </source>
</reference>
<accession>A0A1H1LZH9</accession>
<dbReference type="Proteomes" id="UP000199597">
    <property type="component" value="Chromosome I"/>
</dbReference>
<evidence type="ECO:0000259" key="1">
    <source>
        <dbReference type="PROSITE" id="PS50995"/>
    </source>
</evidence>
<dbReference type="GO" id="GO:0006950">
    <property type="term" value="P:response to stress"/>
    <property type="evidence" value="ECO:0007669"/>
    <property type="project" value="TreeGrafter"/>
</dbReference>
<dbReference type="InterPro" id="IPR036390">
    <property type="entry name" value="WH_DNA-bd_sf"/>
</dbReference>
<proteinExistence type="predicted"/>
<dbReference type="SUPFAM" id="SSF46785">
    <property type="entry name" value="Winged helix' DNA-binding domain"/>
    <property type="match status" value="1"/>
</dbReference>
<keyword evidence="3" id="KW-1185">Reference proteome</keyword>
<evidence type="ECO:0000313" key="3">
    <source>
        <dbReference type="Proteomes" id="UP000199597"/>
    </source>
</evidence>
<dbReference type="EMBL" id="LT629766">
    <property type="protein sequence ID" value="SDR79800.1"/>
    <property type="molecule type" value="Genomic_DNA"/>
</dbReference>
<dbReference type="InterPro" id="IPR000835">
    <property type="entry name" value="HTH_MarR-typ"/>
</dbReference>
<dbReference type="GO" id="GO:0003677">
    <property type="term" value="F:DNA binding"/>
    <property type="evidence" value="ECO:0007669"/>
    <property type="project" value="UniProtKB-KW"/>
</dbReference>